<keyword evidence="1" id="KW-0812">Transmembrane</keyword>
<evidence type="ECO:0000313" key="2">
    <source>
        <dbReference type="EMBL" id="OGY90738.1"/>
    </source>
</evidence>
<dbReference type="AlphaFoldDB" id="A0A1G2BNT0"/>
<organism evidence="2 3">
    <name type="scientific">Candidatus Komeilibacteria bacterium RIFCSPLOWO2_01_FULL_53_11</name>
    <dbReference type="NCBI Taxonomy" id="1798552"/>
    <lineage>
        <taxon>Bacteria</taxon>
        <taxon>Candidatus Komeiliibacteriota</taxon>
    </lineage>
</organism>
<evidence type="ECO:0000313" key="3">
    <source>
        <dbReference type="Proteomes" id="UP000177349"/>
    </source>
</evidence>
<sequence>MVQVPFVGGYVTNSKRLASKSRWIGAFLARNPRVAAFLDRLWWPLIAVSVFIVLWIIFHIPHLIGYLLFRERLNDLLQKLWALLGF</sequence>
<evidence type="ECO:0000256" key="1">
    <source>
        <dbReference type="SAM" id="Phobius"/>
    </source>
</evidence>
<dbReference type="EMBL" id="MHKN01000058">
    <property type="protein sequence ID" value="OGY90738.1"/>
    <property type="molecule type" value="Genomic_DNA"/>
</dbReference>
<gene>
    <name evidence="2" type="ORF">A3B31_03705</name>
</gene>
<protein>
    <submittedName>
        <fullName evidence="2">Uncharacterized protein</fullName>
    </submittedName>
</protein>
<reference evidence="2 3" key="1">
    <citation type="journal article" date="2016" name="Nat. Commun.">
        <title>Thousands of microbial genomes shed light on interconnected biogeochemical processes in an aquifer system.</title>
        <authorList>
            <person name="Anantharaman K."/>
            <person name="Brown C.T."/>
            <person name="Hug L.A."/>
            <person name="Sharon I."/>
            <person name="Castelle C.J."/>
            <person name="Probst A.J."/>
            <person name="Thomas B.C."/>
            <person name="Singh A."/>
            <person name="Wilkins M.J."/>
            <person name="Karaoz U."/>
            <person name="Brodie E.L."/>
            <person name="Williams K.H."/>
            <person name="Hubbard S.S."/>
            <person name="Banfield J.F."/>
        </authorList>
    </citation>
    <scope>NUCLEOTIDE SEQUENCE [LARGE SCALE GENOMIC DNA]</scope>
</reference>
<proteinExistence type="predicted"/>
<accession>A0A1G2BNT0</accession>
<comment type="caution">
    <text evidence="2">The sequence shown here is derived from an EMBL/GenBank/DDBJ whole genome shotgun (WGS) entry which is preliminary data.</text>
</comment>
<keyword evidence="1" id="KW-0472">Membrane</keyword>
<keyword evidence="1" id="KW-1133">Transmembrane helix</keyword>
<name>A0A1G2BNT0_9BACT</name>
<feature type="transmembrane region" description="Helical" evidence="1">
    <location>
        <begin position="41"/>
        <end position="69"/>
    </location>
</feature>
<dbReference type="Proteomes" id="UP000177349">
    <property type="component" value="Unassembled WGS sequence"/>
</dbReference>